<dbReference type="InterPro" id="IPR036875">
    <property type="entry name" value="Znf_CCHC_sf"/>
</dbReference>
<dbReference type="SMART" id="SM00343">
    <property type="entry name" value="ZnF_C2HC"/>
    <property type="match status" value="1"/>
</dbReference>
<name>A0AAD4VN67_PRUDU</name>
<keyword evidence="1" id="KW-0479">Metal-binding</keyword>
<gene>
    <name evidence="4" type="ORF">L3X38_026367</name>
</gene>
<sequence length="236" mass="26477">MQMVLDDGLQALVLLSSLPNSWDTLVVSLSNSAPQGVLTLNIVKDSMFNEEAMRKEQGVIVESEALVSEYRGITSNRKFHMGDKLKCRSRDGSIGSSKTRRDLECYHCGQINHMKRECRLFKREQDRGNENSNAKHTTATTSGGNESLSKECIFVGYGNEEFGYSLWDPVARKIIISRDVVFVKGQNTKDIQRGDKPDNPREYPANLVPVPPSLEHNDKQDESNDTDDLANDPIIN</sequence>
<dbReference type="GO" id="GO:0003676">
    <property type="term" value="F:nucleic acid binding"/>
    <property type="evidence" value="ECO:0007669"/>
    <property type="project" value="InterPro"/>
</dbReference>
<feature type="compositionally biased region" description="Polar residues" evidence="2">
    <location>
        <begin position="130"/>
        <end position="145"/>
    </location>
</feature>
<evidence type="ECO:0000313" key="4">
    <source>
        <dbReference type="EMBL" id="KAI5326971.1"/>
    </source>
</evidence>
<feature type="region of interest" description="Disordered" evidence="2">
    <location>
        <begin position="124"/>
        <end position="145"/>
    </location>
</feature>
<feature type="compositionally biased region" description="Basic and acidic residues" evidence="2">
    <location>
        <begin position="190"/>
        <end position="201"/>
    </location>
</feature>
<reference evidence="4 5" key="1">
    <citation type="journal article" date="2022" name="G3 (Bethesda)">
        <title>Whole-genome sequence and methylome profiling of the almond [Prunus dulcis (Mill.) D.A. Webb] cultivar 'Nonpareil'.</title>
        <authorList>
            <person name="D'Amico-Willman K.M."/>
            <person name="Ouma W.Z."/>
            <person name="Meulia T."/>
            <person name="Sideli G.M."/>
            <person name="Gradziel T.M."/>
            <person name="Fresnedo-Ramirez J."/>
        </authorList>
    </citation>
    <scope>NUCLEOTIDE SEQUENCE [LARGE SCALE GENOMIC DNA]</scope>
    <source>
        <strain evidence="4">Clone GOH B32 T37-40</strain>
    </source>
</reference>
<evidence type="ECO:0000259" key="3">
    <source>
        <dbReference type="PROSITE" id="PS50158"/>
    </source>
</evidence>
<dbReference type="InterPro" id="IPR057670">
    <property type="entry name" value="SH3_retrovirus"/>
</dbReference>
<dbReference type="Proteomes" id="UP001054821">
    <property type="component" value="Chromosome 5"/>
</dbReference>
<dbReference type="EMBL" id="JAJFAZ020000005">
    <property type="protein sequence ID" value="KAI5326971.1"/>
    <property type="molecule type" value="Genomic_DNA"/>
</dbReference>
<proteinExistence type="predicted"/>
<keyword evidence="1" id="KW-0862">Zinc</keyword>
<dbReference type="SUPFAM" id="SSF57756">
    <property type="entry name" value="Retrovirus zinc finger-like domains"/>
    <property type="match status" value="1"/>
</dbReference>
<evidence type="ECO:0000256" key="1">
    <source>
        <dbReference type="PROSITE-ProRule" id="PRU00047"/>
    </source>
</evidence>
<keyword evidence="1" id="KW-0863">Zinc-finger</keyword>
<comment type="caution">
    <text evidence="4">The sequence shown here is derived from an EMBL/GenBank/DDBJ whole genome shotgun (WGS) entry which is preliminary data.</text>
</comment>
<feature type="domain" description="CCHC-type" evidence="3">
    <location>
        <begin position="105"/>
        <end position="119"/>
    </location>
</feature>
<accession>A0AAD4VN67</accession>
<dbReference type="GO" id="GO:0008270">
    <property type="term" value="F:zinc ion binding"/>
    <property type="evidence" value="ECO:0007669"/>
    <property type="project" value="UniProtKB-KW"/>
</dbReference>
<feature type="region of interest" description="Disordered" evidence="2">
    <location>
        <begin position="187"/>
        <end position="236"/>
    </location>
</feature>
<dbReference type="InterPro" id="IPR001878">
    <property type="entry name" value="Znf_CCHC"/>
</dbReference>
<keyword evidence="5" id="KW-1185">Reference proteome</keyword>
<dbReference type="AlphaFoldDB" id="A0AAD4VN67"/>
<dbReference type="Pfam" id="PF00098">
    <property type="entry name" value="zf-CCHC"/>
    <property type="match status" value="1"/>
</dbReference>
<evidence type="ECO:0000256" key="2">
    <source>
        <dbReference type="SAM" id="MobiDB-lite"/>
    </source>
</evidence>
<dbReference type="PROSITE" id="PS50158">
    <property type="entry name" value="ZF_CCHC"/>
    <property type="match status" value="1"/>
</dbReference>
<dbReference type="Pfam" id="PF25597">
    <property type="entry name" value="SH3_retrovirus"/>
    <property type="match status" value="1"/>
</dbReference>
<protein>
    <recommendedName>
        <fullName evidence="3">CCHC-type domain-containing protein</fullName>
    </recommendedName>
</protein>
<evidence type="ECO:0000313" key="5">
    <source>
        <dbReference type="Proteomes" id="UP001054821"/>
    </source>
</evidence>
<organism evidence="4 5">
    <name type="scientific">Prunus dulcis</name>
    <name type="common">Almond</name>
    <name type="synonym">Amygdalus dulcis</name>
    <dbReference type="NCBI Taxonomy" id="3755"/>
    <lineage>
        <taxon>Eukaryota</taxon>
        <taxon>Viridiplantae</taxon>
        <taxon>Streptophyta</taxon>
        <taxon>Embryophyta</taxon>
        <taxon>Tracheophyta</taxon>
        <taxon>Spermatophyta</taxon>
        <taxon>Magnoliopsida</taxon>
        <taxon>eudicotyledons</taxon>
        <taxon>Gunneridae</taxon>
        <taxon>Pentapetalae</taxon>
        <taxon>rosids</taxon>
        <taxon>fabids</taxon>
        <taxon>Rosales</taxon>
        <taxon>Rosaceae</taxon>
        <taxon>Amygdaloideae</taxon>
        <taxon>Amygdaleae</taxon>
        <taxon>Prunus</taxon>
    </lineage>
</organism>